<dbReference type="PANTHER" id="PTHR43129">
    <property type="entry name" value="FOSMIDOMYCIN RESISTANCE PROTEIN"/>
    <property type="match status" value="1"/>
</dbReference>
<dbReference type="GO" id="GO:0022857">
    <property type="term" value="F:transmembrane transporter activity"/>
    <property type="evidence" value="ECO:0007669"/>
    <property type="project" value="InterPro"/>
</dbReference>
<keyword evidence="1" id="KW-0472">Membrane</keyword>
<reference evidence="3" key="1">
    <citation type="journal article" date="2013" name="Environ. Microbiol.">
        <title>Microbiota from the distal guts of lean and obese adolescents exhibit partial functional redundancy besides clear differences in community structure.</title>
        <authorList>
            <person name="Ferrer M."/>
            <person name="Ruiz A."/>
            <person name="Lanza F."/>
            <person name="Haange S.B."/>
            <person name="Oberbach A."/>
            <person name="Till H."/>
            <person name="Bargiela R."/>
            <person name="Campoy C."/>
            <person name="Segura M.T."/>
            <person name="Richter M."/>
            <person name="von Bergen M."/>
            <person name="Seifert J."/>
            <person name="Suarez A."/>
        </authorList>
    </citation>
    <scope>NUCLEOTIDE SEQUENCE</scope>
</reference>
<accession>K1TUC4</accession>
<dbReference type="InterPro" id="IPR036259">
    <property type="entry name" value="MFS_trans_sf"/>
</dbReference>
<dbReference type="GO" id="GO:0005886">
    <property type="term" value="C:plasma membrane"/>
    <property type="evidence" value="ECO:0007669"/>
    <property type="project" value="TreeGrafter"/>
</dbReference>
<feature type="non-terminal residue" evidence="3">
    <location>
        <position position="147"/>
    </location>
</feature>
<feature type="transmembrane region" description="Helical" evidence="1">
    <location>
        <begin position="12"/>
        <end position="36"/>
    </location>
</feature>
<feature type="transmembrane region" description="Helical" evidence="1">
    <location>
        <begin position="78"/>
        <end position="97"/>
    </location>
</feature>
<proteinExistence type="predicted"/>
<dbReference type="Pfam" id="PF07690">
    <property type="entry name" value="MFS_1"/>
    <property type="match status" value="1"/>
</dbReference>
<gene>
    <name evidence="3" type="ORF">LEA_06239</name>
</gene>
<keyword evidence="1" id="KW-0812">Transmembrane</keyword>
<dbReference type="PROSITE" id="PS50850">
    <property type="entry name" value="MFS"/>
    <property type="match status" value="1"/>
</dbReference>
<feature type="transmembrane region" description="Helical" evidence="1">
    <location>
        <begin position="48"/>
        <end position="66"/>
    </location>
</feature>
<evidence type="ECO:0000256" key="1">
    <source>
        <dbReference type="SAM" id="Phobius"/>
    </source>
</evidence>
<dbReference type="AlphaFoldDB" id="K1TUC4"/>
<organism evidence="3">
    <name type="scientific">human gut metagenome</name>
    <dbReference type="NCBI Taxonomy" id="408170"/>
    <lineage>
        <taxon>unclassified sequences</taxon>
        <taxon>metagenomes</taxon>
        <taxon>organismal metagenomes</taxon>
    </lineage>
</organism>
<protein>
    <submittedName>
        <fullName evidence="3">Major facilitator superfamily MFS_1</fullName>
    </submittedName>
</protein>
<dbReference type="Gene3D" id="1.20.1250.20">
    <property type="entry name" value="MFS general substrate transporter like domains"/>
    <property type="match status" value="1"/>
</dbReference>
<dbReference type="SUPFAM" id="SSF103473">
    <property type="entry name" value="MFS general substrate transporter"/>
    <property type="match status" value="1"/>
</dbReference>
<comment type="caution">
    <text evidence="3">The sequence shown here is derived from an EMBL/GenBank/DDBJ whole genome shotgun (WGS) entry which is preliminary data.</text>
</comment>
<keyword evidence="1" id="KW-1133">Transmembrane helix</keyword>
<dbReference type="PANTHER" id="PTHR43129:SF1">
    <property type="entry name" value="FOSMIDOMYCIN RESISTANCE PROTEIN"/>
    <property type="match status" value="1"/>
</dbReference>
<dbReference type="InterPro" id="IPR011701">
    <property type="entry name" value="MFS"/>
</dbReference>
<dbReference type="EMBL" id="AJWY01004077">
    <property type="protein sequence ID" value="EKC73418.1"/>
    <property type="molecule type" value="Genomic_DNA"/>
</dbReference>
<feature type="domain" description="Major facilitator superfamily (MFS) profile" evidence="2">
    <location>
        <begin position="12"/>
        <end position="147"/>
    </location>
</feature>
<name>K1TUC4_9ZZZZ</name>
<evidence type="ECO:0000313" key="3">
    <source>
        <dbReference type="EMBL" id="EKC73418.1"/>
    </source>
</evidence>
<dbReference type="InterPro" id="IPR020846">
    <property type="entry name" value="MFS_dom"/>
</dbReference>
<evidence type="ECO:0000259" key="2">
    <source>
        <dbReference type="PROSITE" id="PS50850"/>
    </source>
</evidence>
<sequence length="147" mass="15640">MSGLSPRRIRRALLILTVLVFSKYFYMACMTNFFTFFLMERFGISVQASQYCLFAFLAAAAAGTVIGGPVGDRIGRKYVIWVSILGAAPFALLLPYAGLAGTIVLAVVVGLVISSAFSAIVVYATDLMPGKVGMVAGLFFGLMFGLG</sequence>
<feature type="transmembrane region" description="Helical" evidence="1">
    <location>
        <begin position="103"/>
        <end position="123"/>
    </location>
</feature>